<feature type="compositionally biased region" description="Low complexity" evidence="2">
    <location>
        <begin position="1073"/>
        <end position="1083"/>
    </location>
</feature>
<dbReference type="Proteomes" id="UP000054565">
    <property type="component" value="Unassembled WGS sequence"/>
</dbReference>
<feature type="region of interest" description="Disordered" evidence="2">
    <location>
        <begin position="906"/>
        <end position="964"/>
    </location>
</feature>
<dbReference type="EMBL" id="DS028097">
    <property type="protein sequence ID" value="KMP07946.1"/>
    <property type="molecule type" value="Genomic_DNA"/>
</dbReference>
<dbReference type="InterPro" id="IPR016024">
    <property type="entry name" value="ARM-type_fold"/>
</dbReference>
<feature type="compositionally biased region" description="Polar residues" evidence="2">
    <location>
        <begin position="995"/>
        <end position="1012"/>
    </location>
</feature>
<dbReference type="GO" id="GO:0005886">
    <property type="term" value="C:plasma membrane"/>
    <property type="evidence" value="ECO:0007669"/>
    <property type="project" value="TreeGrafter"/>
</dbReference>
<feature type="region of interest" description="Disordered" evidence="2">
    <location>
        <begin position="1167"/>
        <end position="1195"/>
    </location>
</feature>
<feature type="compositionally biased region" description="Basic and acidic residues" evidence="2">
    <location>
        <begin position="1124"/>
        <end position="1139"/>
    </location>
</feature>
<organism evidence="3 4">
    <name type="scientific">Coccidioides immitis RMSCC 2394</name>
    <dbReference type="NCBI Taxonomy" id="404692"/>
    <lineage>
        <taxon>Eukaryota</taxon>
        <taxon>Fungi</taxon>
        <taxon>Dikarya</taxon>
        <taxon>Ascomycota</taxon>
        <taxon>Pezizomycotina</taxon>
        <taxon>Eurotiomycetes</taxon>
        <taxon>Eurotiomycetidae</taxon>
        <taxon>Onygenales</taxon>
        <taxon>Onygenaceae</taxon>
        <taxon>Coccidioides</taxon>
    </lineage>
</organism>
<evidence type="ECO:0000313" key="3">
    <source>
        <dbReference type="EMBL" id="KMP07946.1"/>
    </source>
</evidence>
<dbReference type="GO" id="GO:0072659">
    <property type="term" value="P:protein localization to plasma membrane"/>
    <property type="evidence" value="ECO:0007669"/>
    <property type="project" value="InterPro"/>
</dbReference>
<reference evidence="4" key="1">
    <citation type="journal article" date="2010" name="Genome Res.">
        <title>Population genomic sequencing of Coccidioides fungi reveals recent hybridization and transposon control.</title>
        <authorList>
            <person name="Neafsey D.E."/>
            <person name="Barker B.M."/>
            <person name="Sharpton T.J."/>
            <person name="Stajich J.E."/>
            <person name="Park D.J."/>
            <person name="Whiston E."/>
            <person name="Hung C.-Y."/>
            <person name="McMahan C."/>
            <person name="White J."/>
            <person name="Sykes S."/>
            <person name="Heiman D."/>
            <person name="Young S."/>
            <person name="Zeng Q."/>
            <person name="Abouelleil A."/>
            <person name="Aftuck L."/>
            <person name="Bessette D."/>
            <person name="Brown A."/>
            <person name="FitzGerald M."/>
            <person name="Lui A."/>
            <person name="Macdonald J.P."/>
            <person name="Priest M."/>
            <person name="Orbach M.J."/>
            <person name="Galgiani J.N."/>
            <person name="Kirkland T.N."/>
            <person name="Cole G.T."/>
            <person name="Birren B.W."/>
            <person name="Henn M.R."/>
            <person name="Taylor J.W."/>
            <person name="Rounsley S.D."/>
        </authorList>
    </citation>
    <scope>NUCLEOTIDE SEQUENCE [LARGE SCALE GENOMIC DNA]</scope>
    <source>
        <strain evidence="4">RMSCC 2394</strain>
    </source>
</reference>
<dbReference type="PANTHER" id="PTHR47766:SF1">
    <property type="entry name" value="PROTEIN EFR3"/>
    <property type="match status" value="1"/>
</dbReference>
<evidence type="ECO:0000313" key="4">
    <source>
        <dbReference type="Proteomes" id="UP000054565"/>
    </source>
</evidence>
<dbReference type="STRING" id="404692.A0A0J6YGX0"/>
<feature type="compositionally biased region" description="Polar residues" evidence="2">
    <location>
        <begin position="906"/>
        <end position="921"/>
    </location>
</feature>
<dbReference type="SUPFAM" id="SSF48371">
    <property type="entry name" value="ARM repeat"/>
    <property type="match status" value="1"/>
</dbReference>
<evidence type="ECO:0000256" key="2">
    <source>
        <dbReference type="SAM" id="MobiDB-lite"/>
    </source>
</evidence>
<protein>
    <submittedName>
        <fullName evidence="3">Efr3</fullName>
    </submittedName>
</protein>
<name>A0A0J6YGX0_COCIT</name>
<feature type="region of interest" description="Disordered" evidence="2">
    <location>
        <begin position="816"/>
        <end position="835"/>
    </location>
</feature>
<dbReference type="InterPro" id="IPR039786">
    <property type="entry name" value="EFR3"/>
</dbReference>
<proteinExistence type="inferred from homology"/>
<feature type="compositionally biased region" description="Polar residues" evidence="2">
    <location>
        <begin position="511"/>
        <end position="522"/>
    </location>
</feature>
<feature type="region of interest" description="Disordered" evidence="2">
    <location>
        <begin position="500"/>
        <end position="522"/>
    </location>
</feature>
<feature type="compositionally biased region" description="Basic and acidic residues" evidence="2">
    <location>
        <begin position="1174"/>
        <end position="1190"/>
    </location>
</feature>
<dbReference type="PANTHER" id="PTHR47766">
    <property type="entry name" value="PROTEIN EFR3"/>
    <property type="match status" value="1"/>
</dbReference>
<gene>
    <name evidence="3" type="ORF">CIRG_07627</name>
</gene>
<feature type="region of interest" description="Disordered" evidence="2">
    <location>
        <begin position="1208"/>
        <end position="1288"/>
    </location>
</feature>
<dbReference type="Pfam" id="PF21072">
    <property type="entry name" value="EFR3"/>
    <property type="match status" value="2"/>
</dbReference>
<accession>A0A0J6YGX0</accession>
<feature type="region of interest" description="Disordered" evidence="2">
    <location>
        <begin position="980"/>
        <end position="1155"/>
    </location>
</feature>
<feature type="compositionally biased region" description="Polar residues" evidence="2">
    <location>
        <begin position="1212"/>
        <end position="1221"/>
    </location>
</feature>
<dbReference type="OrthoDB" id="19232at2759"/>
<comment type="similarity">
    <text evidence="1">Belongs to the EFR3 family.</text>
</comment>
<dbReference type="InterPro" id="IPR049150">
    <property type="entry name" value="EFR3_HEAT-like_rpt"/>
</dbReference>
<sequence>MNSVRQSCRPKHQVLILKCYPRFQKGVQSVKPNSSELSYLLYYASTRRSKLQKVGAFLEKRAARDVWRGKLGNVQVTLQILAALIEKVPRDLPLYARSILTVLDIVLRSREISMVEETIPTFELFCRHQDSATLTADHEYIIQYRELVGTYASFASTETPVTTKTPMSAPMALRWRTVGLKAIKSIVTSEILSTDGAKQLNVVIPVILQNLYASGDHRLSPLQEKAKSSERLEREQFRRRRMSISTVQTVDTIDGNGDPESASGSAADADMMAEMEARVLALRCLEKVFSGTNRVQIRFATSLVLSFIVSRRPPRTQEKQRSANGKTDGNWATNLLEVIANWSPVQDRFIILVTLLETLVERPLVDGQLEPQLTLASMMDWLLGSSVNLIGLSVMDVLIGLLQFVRQLLQLGNGTQTLVPHHGLSTLIKPLPQMDETAATNSQTNGENEKAPTADSLRHELLELLENCIGNLATHVYYGDQVSDMIRTIVIRIKPSPALEGENAHHESESDNAIQKSSPSRSDYTAESYFSSSAARITALRSVKDILVVANLRKSTSGTDPDARNRVPLHVWEGTHWLLQDPQWEVRNAYVDAFLSWLQLETKKSDLRVPTEHTRVSKMGNRRDTSDIPERLARRIVSTAPQEENVAACHASSFLQLLHLTIFDVVSESSTTESDILRLYLLLVNLVEHLGVNAARYTLPVLMKLQDTLPSSVSASKALHIGSLVHGYLLALVEKFDLEGTRPAAEIINEISKRKKRGVWLDKIQLPPRPLHHIQPSLDTVIEQASLPQPDKNIYSRFTSLEELVRQIESTYNSSYVSPPISPSNSPGRSFSIPSLGLNNSTNPHVPAGSQLPLHVKEHMLAPWSKEACLDAIEKEKAKTSSLSGSRTATGAFAAGLNALNMSAYNSGPGSPTGTAPSASNRQDRPVSAAYAPTGNLAGFQKTRRQSIPERRVSPAASSRDSTVRVNELRRVLSVINSSNVRHPSPLRGRHRVDSTVSSTESMVSDNLSFSDAGTAAADRPLSSRENLTAPRGLNRYHGGPNQLHGDFEPEYIPPVPPLPSSLAIPGGFPADSRSGSSVTSPSHSPPRSDRPSTAPGRPARTHSKSKGSNASTLRQSRSLSRKKSLDTSLHERSERRATDLNGIPSGHSHGYSEDLGDIGIAITADTTEIAPHTQDRADTSSQWSRREASRTLSFGRRVDMDKLLEGLSAPNDDQQPNGTGEVSGIKIASSGVEGSSSLTRMGKKPSFQSMNDEKKASYSRKTSLLSPGAAPWNRLSSDRGGIGPPPY</sequence>
<evidence type="ECO:0000256" key="1">
    <source>
        <dbReference type="ARBA" id="ARBA00010216"/>
    </source>
</evidence>